<dbReference type="GO" id="GO:0022857">
    <property type="term" value="F:transmembrane transporter activity"/>
    <property type="evidence" value="ECO:0007669"/>
    <property type="project" value="InterPro"/>
</dbReference>
<feature type="transmembrane region" description="Helical" evidence="1">
    <location>
        <begin position="352"/>
        <end position="375"/>
    </location>
</feature>
<keyword evidence="1" id="KW-1133">Transmembrane helix</keyword>
<evidence type="ECO:0000313" key="2">
    <source>
        <dbReference type="EMBL" id="GGW35481.1"/>
    </source>
</evidence>
<dbReference type="RefSeq" id="WP_190013410.1">
    <property type="nucleotide sequence ID" value="NZ_BMUE01000002.1"/>
</dbReference>
<feature type="transmembrane region" description="Helical" evidence="1">
    <location>
        <begin position="260"/>
        <end position="282"/>
    </location>
</feature>
<dbReference type="EMBL" id="BMUE01000002">
    <property type="protein sequence ID" value="GGW35481.1"/>
    <property type="molecule type" value="Genomic_DNA"/>
</dbReference>
<proteinExistence type="predicted"/>
<keyword evidence="3" id="KW-1185">Reference proteome</keyword>
<gene>
    <name evidence="2" type="ORF">GCM10010503_08990</name>
</gene>
<keyword evidence="1" id="KW-0472">Membrane</keyword>
<feature type="transmembrane region" description="Helical" evidence="1">
    <location>
        <begin position="294"/>
        <end position="311"/>
    </location>
</feature>
<dbReference type="InterPro" id="IPR011701">
    <property type="entry name" value="MFS"/>
</dbReference>
<feature type="transmembrane region" description="Helical" evidence="1">
    <location>
        <begin position="381"/>
        <end position="401"/>
    </location>
</feature>
<reference evidence="2" key="1">
    <citation type="journal article" date="2014" name="Int. J. Syst. Evol. Microbiol.">
        <title>Complete genome sequence of Corynebacterium casei LMG S-19264T (=DSM 44701T), isolated from a smear-ripened cheese.</title>
        <authorList>
            <consortium name="US DOE Joint Genome Institute (JGI-PGF)"/>
            <person name="Walter F."/>
            <person name="Albersmeier A."/>
            <person name="Kalinowski J."/>
            <person name="Ruckert C."/>
        </authorList>
    </citation>
    <scope>NUCLEOTIDE SEQUENCE</scope>
    <source>
        <strain evidence="2">JCM 4490</strain>
    </source>
</reference>
<reference evidence="2" key="2">
    <citation type="submission" date="2020-09" db="EMBL/GenBank/DDBJ databases">
        <authorList>
            <person name="Sun Q."/>
            <person name="Ohkuma M."/>
        </authorList>
    </citation>
    <scope>NUCLEOTIDE SEQUENCE</scope>
    <source>
        <strain evidence="2">JCM 4490</strain>
    </source>
</reference>
<dbReference type="SUPFAM" id="SSF103473">
    <property type="entry name" value="MFS general substrate transporter"/>
    <property type="match status" value="1"/>
</dbReference>
<feature type="transmembrane region" description="Helical" evidence="1">
    <location>
        <begin position="231"/>
        <end position="254"/>
    </location>
</feature>
<name>A0A918IW44_9ACTN</name>
<evidence type="ECO:0000256" key="1">
    <source>
        <dbReference type="SAM" id="Phobius"/>
    </source>
</evidence>
<dbReference type="AlphaFoldDB" id="A0A918IW44"/>
<evidence type="ECO:0000313" key="3">
    <source>
        <dbReference type="Proteomes" id="UP000620224"/>
    </source>
</evidence>
<dbReference type="PANTHER" id="PTHR23542:SF1">
    <property type="entry name" value="MAJOR FACILITATOR SUPERFAMILY (MFS) PROFILE DOMAIN-CONTAINING PROTEIN"/>
    <property type="match status" value="1"/>
</dbReference>
<comment type="caution">
    <text evidence="2">The sequence shown here is derived from an EMBL/GenBank/DDBJ whole genome shotgun (WGS) entry which is preliminary data.</text>
</comment>
<dbReference type="Gene3D" id="1.20.1250.20">
    <property type="entry name" value="MFS general substrate transporter like domains"/>
    <property type="match status" value="1"/>
</dbReference>
<dbReference type="InterPro" id="IPR036259">
    <property type="entry name" value="MFS_trans_sf"/>
</dbReference>
<dbReference type="Proteomes" id="UP000620224">
    <property type="component" value="Unassembled WGS sequence"/>
</dbReference>
<feature type="transmembrane region" description="Helical" evidence="1">
    <location>
        <begin position="38"/>
        <end position="57"/>
    </location>
</feature>
<dbReference type="PANTHER" id="PTHR23542">
    <property type="match status" value="1"/>
</dbReference>
<dbReference type="Pfam" id="PF07690">
    <property type="entry name" value="MFS_1"/>
    <property type="match status" value="1"/>
</dbReference>
<keyword evidence="1" id="KW-0812">Transmembrane</keyword>
<feature type="transmembrane region" description="Helical" evidence="1">
    <location>
        <begin position="64"/>
        <end position="83"/>
    </location>
</feature>
<accession>A0A918IW44</accession>
<sequence length="411" mass="41735">MPQQTAEERHIPADVPRSAGYRRLFSLPGARAFTAGNLLARLPIGMFGVSAVVMIAASRGSYALAGAVTATGLGATALAGPWVARLVDRHGQARVAVPATLVSVLGSLALLLCVRWDAPGWTLFAAYAATAATPNIGGLSRARWAHLLHDDPGALHTANSFEQAADELCFMLGPVLASFLTGTFFPEAGTLTAAVLLLSGMLLFTAQRATEPPPLTRSKAPSPLRGPGMPALLACFAATGAVFGSMEVVTIAYADAQGHRAAAGAVLALQAAGSCAAGLVYGTLRPAGVTLTRCLAAMAALMTLPWLSAALTGSLPVLAGTLLVAGMATAPTMVTAMTLVQRRTPADRLNEGMSLMVTGLLTGVACGSATGGWAAEHLSPATAYAIPVAAACLALLIHSGAGRVRSPRQVA</sequence>
<feature type="transmembrane region" description="Helical" evidence="1">
    <location>
        <begin position="317"/>
        <end position="340"/>
    </location>
</feature>
<organism evidence="2 3">
    <name type="scientific">Streptomyces lucensis JCM 4490</name>
    <dbReference type="NCBI Taxonomy" id="1306176"/>
    <lineage>
        <taxon>Bacteria</taxon>
        <taxon>Bacillati</taxon>
        <taxon>Actinomycetota</taxon>
        <taxon>Actinomycetes</taxon>
        <taxon>Kitasatosporales</taxon>
        <taxon>Streptomycetaceae</taxon>
        <taxon>Streptomyces</taxon>
    </lineage>
</organism>
<protein>
    <submittedName>
        <fullName evidence="2">Transporter</fullName>
    </submittedName>
</protein>
<feature type="transmembrane region" description="Helical" evidence="1">
    <location>
        <begin position="95"/>
        <end position="114"/>
    </location>
</feature>